<proteinExistence type="predicted"/>
<name>A0A0A9AMT6_ARUDO</name>
<protein>
    <submittedName>
        <fullName evidence="1">Uncharacterized protein</fullName>
    </submittedName>
</protein>
<accession>A0A0A9AMT6</accession>
<sequence length="19" mass="2112">MTSDSTRARHIIHTAKSSL</sequence>
<reference evidence="1" key="2">
    <citation type="journal article" date="2015" name="Data Brief">
        <title>Shoot transcriptome of the giant reed, Arundo donax.</title>
        <authorList>
            <person name="Barrero R.A."/>
            <person name="Guerrero F.D."/>
            <person name="Moolhuijzen P."/>
            <person name="Goolsby J.A."/>
            <person name="Tidwell J."/>
            <person name="Bellgard S.E."/>
            <person name="Bellgard M.I."/>
        </authorList>
    </citation>
    <scope>NUCLEOTIDE SEQUENCE</scope>
    <source>
        <tissue evidence="1">Shoot tissue taken approximately 20 cm above the soil surface</tissue>
    </source>
</reference>
<dbReference type="AlphaFoldDB" id="A0A0A9AMT6"/>
<evidence type="ECO:0000313" key="1">
    <source>
        <dbReference type="EMBL" id="JAD50235.1"/>
    </source>
</evidence>
<dbReference type="EMBL" id="GBRH01247660">
    <property type="protein sequence ID" value="JAD50235.1"/>
    <property type="molecule type" value="Transcribed_RNA"/>
</dbReference>
<organism evidence="1">
    <name type="scientific">Arundo donax</name>
    <name type="common">Giant reed</name>
    <name type="synonym">Donax arundinaceus</name>
    <dbReference type="NCBI Taxonomy" id="35708"/>
    <lineage>
        <taxon>Eukaryota</taxon>
        <taxon>Viridiplantae</taxon>
        <taxon>Streptophyta</taxon>
        <taxon>Embryophyta</taxon>
        <taxon>Tracheophyta</taxon>
        <taxon>Spermatophyta</taxon>
        <taxon>Magnoliopsida</taxon>
        <taxon>Liliopsida</taxon>
        <taxon>Poales</taxon>
        <taxon>Poaceae</taxon>
        <taxon>PACMAD clade</taxon>
        <taxon>Arundinoideae</taxon>
        <taxon>Arundineae</taxon>
        <taxon>Arundo</taxon>
    </lineage>
</organism>
<reference evidence="1" key="1">
    <citation type="submission" date="2014-09" db="EMBL/GenBank/DDBJ databases">
        <authorList>
            <person name="Magalhaes I.L.F."/>
            <person name="Oliveira U."/>
            <person name="Santos F.R."/>
            <person name="Vidigal T.H.D.A."/>
            <person name="Brescovit A.D."/>
            <person name="Santos A.J."/>
        </authorList>
    </citation>
    <scope>NUCLEOTIDE SEQUENCE</scope>
    <source>
        <tissue evidence="1">Shoot tissue taken approximately 20 cm above the soil surface</tissue>
    </source>
</reference>